<feature type="region of interest" description="Disordered" evidence="1">
    <location>
        <begin position="1"/>
        <end position="36"/>
    </location>
</feature>
<gene>
    <name evidence="2" type="ORF">A6R68_09438</name>
</gene>
<sequence length="285" mass="32794">MDCSFPASPAWDPFPFPQKDDDSPLEWGKHLTSTEDPWDFPPQEVIRLTWHKFRCQKPYEGKIFKVPDSRTADSLQSLRALIKSTSSQKTLDPIKEPKGNKEGKVPLLQEVPECRSNPLGKEPRPWALQRAVRKRVVFWGPIHWKVKRSLTMPTVLEEPTDFDQSDVDILTCEKDLEDMDILTCEDELEGMYQVMRQVMKHLQTCSILISGLQGLGAEIAENIILESYSSSQDPPEISIPICTQKNFPNTIEHILQLINLRRNGRSLLETLPDKRIKELRHLTLQ</sequence>
<dbReference type="InterPro" id="IPR035985">
    <property type="entry name" value="Ubiquitin-activating_enz"/>
</dbReference>
<keyword evidence="3" id="KW-1185">Reference proteome</keyword>
<dbReference type="STRING" id="56216.A0A1A6G219"/>
<dbReference type="Gene3D" id="1.10.10.2660">
    <property type="entry name" value="Ubiquitin-activating enzyme E1, SCCH domain"/>
    <property type="match status" value="1"/>
</dbReference>
<dbReference type="InterPro" id="IPR042063">
    <property type="entry name" value="Ubi_acti_E1_SCCH"/>
</dbReference>
<dbReference type="AlphaFoldDB" id="A0A1A6G219"/>
<comment type="caution">
    <text evidence="2">The sequence shown here is derived from an EMBL/GenBank/DDBJ whole genome shotgun (WGS) entry which is preliminary data.</text>
</comment>
<protein>
    <submittedName>
        <fullName evidence="2">Uncharacterized protein</fullName>
    </submittedName>
</protein>
<accession>A0A1A6G219</accession>
<dbReference type="EMBL" id="LZPO01108093">
    <property type="protein sequence ID" value="OBS59437.1"/>
    <property type="molecule type" value="Genomic_DNA"/>
</dbReference>
<name>A0A1A6G219_NEOLE</name>
<reference evidence="2 3" key="1">
    <citation type="submission" date="2016-06" db="EMBL/GenBank/DDBJ databases">
        <title>The Draft Genome Sequence and Annotation of the Desert Woodrat Neotoma lepida.</title>
        <authorList>
            <person name="Campbell M."/>
            <person name="Oakeson K.F."/>
            <person name="Yandell M."/>
            <person name="Halpert J.R."/>
            <person name="Dearing D."/>
        </authorList>
    </citation>
    <scope>NUCLEOTIDE SEQUENCE [LARGE SCALE GENOMIC DNA]</scope>
    <source>
        <strain evidence="2">417</strain>
        <tissue evidence="2">Liver</tissue>
    </source>
</reference>
<proteinExistence type="predicted"/>
<dbReference type="GO" id="GO:0008641">
    <property type="term" value="F:ubiquitin-like modifier activating enzyme activity"/>
    <property type="evidence" value="ECO:0007669"/>
    <property type="project" value="InterPro"/>
</dbReference>
<evidence type="ECO:0000256" key="1">
    <source>
        <dbReference type="SAM" id="MobiDB-lite"/>
    </source>
</evidence>
<evidence type="ECO:0000313" key="2">
    <source>
        <dbReference type="EMBL" id="OBS59437.1"/>
    </source>
</evidence>
<feature type="compositionally biased region" description="Basic and acidic residues" evidence="1">
    <location>
        <begin position="18"/>
        <end position="33"/>
    </location>
</feature>
<dbReference type="OrthoDB" id="10252231at2759"/>
<dbReference type="SUPFAM" id="SSF69572">
    <property type="entry name" value="Activating enzymes of the ubiquitin-like proteins"/>
    <property type="match status" value="1"/>
</dbReference>
<evidence type="ECO:0000313" key="3">
    <source>
        <dbReference type="Proteomes" id="UP000092124"/>
    </source>
</evidence>
<feature type="non-terminal residue" evidence="2">
    <location>
        <position position="285"/>
    </location>
</feature>
<organism evidence="2 3">
    <name type="scientific">Neotoma lepida</name>
    <name type="common">Desert woodrat</name>
    <dbReference type="NCBI Taxonomy" id="56216"/>
    <lineage>
        <taxon>Eukaryota</taxon>
        <taxon>Metazoa</taxon>
        <taxon>Chordata</taxon>
        <taxon>Craniata</taxon>
        <taxon>Vertebrata</taxon>
        <taxon>Euteleostomi</taxon>
        <taxon>Mammalia</taxon>
        <taxon>Eutheria</taxon>
        <taxon>Euarchontoglires</taxon>
        <taxon>Glires</taxon>
        <taxon>Rodentia</taxon>
        <taxon>Myomorpha</taxon>
        <taxon>Muroidea</taxon>
        <taxon>Cricetidae</taxon>
        <taxon>Neotominae</taxon>
        <taxon>Neotoma</taxon>
    </lineage>
</organism>
<dbReference type="Proteomes" id="UP000092124">
    <property type="component" value="Unassembled WGS sequence"/>
</dbReference>